<dbReference type="Proteomes" id="UP000094256">
    <property type="component" value="Chromosome"/>
</dbReference>
<dbReference type="GO" id="GO:0022900">
    <property type="term" value="P:electron transport chain"/>
    <property type="evidence" value="ECO:0007669"/>
    <property type="project" value="InterPro"/>
</dbReference>
<keyword evidence="5" id="KW-0249">Electron transport</keyword>
<evidence type="ECO:0000313" key="7">
    <source>
        <dbReference type="EMBL" id="AOH82732.1"/>
    </source>
</evidence>
<dbReference type="Pfam" id="PF04800">
    <property type="entry name" value="NDUS4"/>
    <property type="match status" value="1"/>
</dbReference>
<dbReference type="KEGG" id="span:AWL63_00795"/>
<evidence type="ECO:0000256" key="5">
    <source>
        <dbReference type="ARBA" id="ARBA00022982"/>
    </source>
</evidence>
<dbReference type="STRING" id="1560345.AWL63_00795"/>
<evidence type="ECO:0000256" key="6">
    <source>
        <dbReference type="ARBA" id="ARBA00023136"/>
    </source>
</evidence>
<dbReference type="PANTHER" id="PTHR12219:SF8">
    <property type="entry name" value="NADH DEHYDROGENASE [UBIQUINONE] IRON-SULFUR PROTEIN 4, MITOCHONDRIAL"/>
    <property type="match status" value="1"/>
</dbReference>
<dbReference type="AlphaFoldDB" id="A0A1B3Z5N4"/>
<reference evidence="7 8" key="1">
    <citation type="submission" date="2016-01" db="EMBL/GenBank/DDBJ databases">
        <title>Complete genome and mega plasmid sequence of Sphingomonas panacis DCY99 elicits systemic resistance in rice to Xanthomonas oryzae.</title>
        <authorList>
            <person name="Kim Y.J."/>
            <person name="Yang D.C."/>
            <person name="Sing P."/>
        </authorList>
    </citation>
    <scope>NUCLEOTIDE SEQUENCE [LARGE SCALE GENOMIC DNA]</scope>
    <source>
        <strain evidence="7 8">DCY99</strain>
    </source>
</reference>
<evidence type="ECO:0000256" key="4">
    <source>
        <dbReference type="ARBA" id="ARBA00022946"/>
    </source>
</evidence>
<keyword evidence="8" id="KW-1185">Reference proteome</keyword>
<dbReference type="OrthoDB" id="9799572at2"/>
<dbReference type="RefSeq" id="WP_069203316.1">
    <property type="nucleotide sequence ID" value="NZ_CP014168.1"/>
</dbReference>
<dbReference type="GO" id="GO:0016020">
    <property type="term" value="C:membrane"/>
    <property type="evidence" value="ECO:0007669"/>
    <property type="project" value="UniProtKB-SubCell"/>
</dbReference>
<dbReference type="EMBL" id="CP014168">
    <property type="protein sequence ID" value="AOH82732.1"/>
    <property type="molecule type" value="Genomic_DNA"/>
</dbReference>
<evidence type="ECO:0000256" key="3">
    <source>
        <dbReference type="ARBA" id="ARBA00022660"/>
    </source>
</evidence>
<evidence type="ECO:0000313" key="8">
    <source>
        <dbReference type="Proteomes" id="UP000094256"/>
    </source>
</evidence>
<protein>
    <submittedName>
        <fullName evidence="7">ETC complex I subunit</fullName>
    </submittedName>
</protein>
<sequence length="93" mass="10341">MAIARIYQRPKNAMQSGRARTQEWVLDFAPAEAKRADPLTGWAGSGDTQEQLRIGFPTQEAAVAYAEREGLAYTVLAAPVRKLKLQAYADNFR</sequence>
<evidence type="ECO:0000256" key="2">
    <source>
        <dbReference type="ARBA" id="ARBA00022448"/>
    </source>
</evidence>
<gene>
    <name evidence="7" type="ORF">AWL63_00795</name>
</gene>
<keyword evidence="6" id="KW-0472">Membrane</keyword>
<dbReference type="InterPro" id="IPR006885">
    <property type="entry name" value="NADH_UbQ_FeS_4_mit-like"/>
</dbReference>
<name>A0A1B3Z5N4_9SPHN</name>
<dbReference type="Gene3D" id="3.30.160.190">
    <property type="entry name" value="atu1810 like domain"/>
    <property type="match status" value="1"/>
</dbReference>
<keyword evidence="3" id="KW-0679">Respiratory chain</keyword>
<organism evidence="7 8">
    <name type="scientific">Sphingomonas panacis</name>
    <dbReference type="NCBI Taxonomy" id="1560345"/>
    <lineage>
        <taxon>Bacteria</taxon>
        <taxon>Pseudomonadati</taxon>
        <taxon>Pseudomonadota</taxon>
        <taxon>Alphaproteobacteria</taxon>
        <taxon>Sphingomonadales</taxon>
        <taxon>Sphingomonadaceae</taxon>
        <taxon>Sphingomonas</taxon>
    </lineage>
</organism>
<accession>A0A1B3Z5N4</accession>
<proteinExistence type="predicted"/>
<evidence type="ECO:0000256" key="1">
    <source>
        <dbReference type="ARBA" id="ARBA00004370"/>
    </source>
</evidence>
<comment type="subcellular location">
    <subcellularLocation>
        <location evidence="1">Membrane</location>
    </subcellularLocation>
</comment>
<dbReference type="InterPro" id="IPR038532">
    <property type="entry name" value="NDUFS4-like_sf"/>
</dbReference>
<keyword evidence="4" id="KW-0809">Transit peptide</keyword>
<dbReference type="PANTHER" id="PTHR12219">
    <property type="entry name" value="NADH-UBIQUINONE OXIDOREDUCTASE"/>
    <property type="match status" value="1"/>
</dbReference>
<keyword evidence="2" id="KW-0813">Transport</keyword>